<dbReference type="STRING" id="1192197.JBW_00748"/>
<dbReference type="AlphaFoldDB" id="I9NNS4"/>
<dbReference type="GO" id="GO:0016740">
    <property type="term" value="F:transferase activity"/>
    <property type="evidence" value="ECO:0007669"/>
    <property type="project" value="UniProtKB-KW"/>
</dbReference>
<evidence type="ECO:0000259" key="1">
    <source>
        <dbReference type="Pfam" id="PF00535"/>
    </source>
</evidence>
<accession>I9NNS4</accession>
<protein>
    <submittedName>
        <fullName evidence="2">Glycosyl transferase family 2</fullName>
    </submittedName>
</protein>
<organism evidence="2 3">
    <name type="scientific">Pelosinus fermentans JBW45</name>
    <dbReference type="NCBI Taxonomy" id="1192197"/>
    <lineage>
        <taxon>Bacteria</taxon>
        <taxon>Bacillati</taxon>
        <taxon>Bacillota</taxon>
        <taxon>Negativicutes</taxon>
        <taxon>Selenomonadales</taxon>
        <taxon>Sporomusaceae</taxon>
        <taxon>Pelosinus</taxon>
    </lineage>
</organism>
<dbReference type="InterPro" id="IPR029044">
    <property type="entry name" value="Nucleotide-diphossugar_trans"/>
</dbReference>
<reference evidence="3" key="2">
    <citation type="submission" date="2015-02" db="EMBL/GenBank/DDBJ databases">
        <title>Complete Genome Sequence of Pelosinus fermentans JBW45.</title>
        <authorList>
            <person name="De Leon K.B."/>
            <person name="Utturkar S.M."/>
            <person name="Camilleri L.B."/>
            <person name="Arkin A.P."/>
            <person name="Fields M.W."/>
            <person name="Brown S.D."/>
            <person name="Wall J.D."/>
        </authorList>
    </citation>
    <scope>NUCLEOTIDE SEQUENCE [LARGE SCALE GENOMIC DNA]</scope>
    <source>
        <strain evidence="3">JBW45</strain>
    </source>
</reference>
<keyword evidence="2" id="KW-0808">Transferase</keyword>
<dbReference type="Pfam" id="PF00535">
    <property type="entry name" value="Glycos_transf_2"/>
    <property type="match status" value="1"/>
</dbReference>
<sequence length="465" mass="53237">MSLINTSIIILTYNKLEYTKSCIESIRQYTAPISYELIVVDNHSTDGTVEWLKEQDDIYTIYNSVNLGFPKGCNQGIAIARGMNILLLNNDVIVTYNWLNNLLMTLYSVNDIGAVGPVTNNCANSQSISVPYHSINEMHQFALQYNISQQAYWEERLKLIGFCLLIKKEVVDKIGLLDEIFSPGNYEDDDYSARIREAGYRLLLCRDTFIHHFGGASFKDWSEEYIQLLKQNRKKFEGKWGYNSQYSSFIRQEIIDLIDVSPDAKIRVLDVGCACGATLLQVKNQYKEAELYGIELNPYAAKSANSFAQMLIADIETVELDYPLEFFDYIILGDVLEHLQNPWEILMRLYKHLAPGGKILASIYNIMHFSVIQSLLQGNWSYESEGILDKAHLRFFTFSEIHKMLLQTGFSDIQYRATRLDVSEKEQGFVDTIATLTNDILVDQFTVYKYIVKASKDIPGVKSVE</sequence>
<evidence type="ECO:0000313" key="3">
    <source>
        <dbReference type="Proteomes" id="UP000005361"/>
    </source>
</evidence>
<dbReference type="Gene3D" id="3.40.50.150">
    <property type="entry name" value="Vaccinia Virus protein VP39"/>
    <property type="match status" value="1"/>
</dbReference>
<dbReference type="CDD" id="cd02440">
    <property type="entry name" value="AdoMet_MTases"/>
    <property type="match status" value="1"/>
</dbReference>
<dbReference type="SUPFAM" id="SSF53448">
    <property type="entry name" value="Nucleotide-diphospho-sugar transferases"/>
    <property type="match status" value="1"/>
</dbReference>
<reference evidence="2 3" key="1">
    <citation type="journal article" date="2015" name="Genome Announc.">
        <title>Complete Genome Sequence of Pelosinus fermentans JBW45, a Member of a Remarkably Competitive Group of Negativicutes in the Firmicutes Phylum.</title>
        <authorList>
            <person name="De Leon K.B."/>
            <person name="Utturkar S.M."/>
            <person name="Camilleri L.B."/>
            <person name="Elias D.A."/>
            <person name="Arkin A.P."/>
            <person name="Fields M.W."/>
            <person name="Brown S.D."/>
            <person name="Wall J.D."/>
        </authorList>
    </citation>
    <scope>NUCLEOTIDE SEQUENCE [LARGE SCALE GENOMIC DNA]</scope>
    <source>
        <strain evidence="2 3">JBW45</strain>
    </source>
</reference>
<evidence type="ECO:0000313" key="2">
    <source>
        <dbReference type="EMBL" id="AJQ26100.1"/>
    </source>
</evidence>
<name>I9NNS4_9FIRM</name>
<dbReference type="InterPro" id="IPR001173">
    <property type="entry name" value="Glyco_trans_2-like"/>
</dbReference>
<dbReference type="PANTHER" id="PTHR43179:SF7">
    <property type="entry name" value="RHAMNOSYLTRANSFERASE WBBL"/>
    <property type="match status" value="1"/>
</dbReference>
<dbReference type="Gene3D" id="3.90.550.10">
    <property type="entry name" value="Spore Coat Polysaccharide Biosynthesis Protein SpsA, Chain A"/>
    <property type="match status" value="1"/>
</dbReference>
<dbReference type="Pfam" id="PF13489">
    <property type="entry name" value="Methyltransf_23"/>
    <property type="match status" value="1"/>
</dbReference>
<dbReference type="CDD" id="cd04186">
    <property type="entry name" value="GT_2_like_c"/>
    <property type="match status" value="1"/>
</dbReference>
<dbReference type="OrthoDB" id="9771846at2"/>
<dbReference type="RefSeq" id="WP_007959206.1">
    <property type="nucleotide sequence ID" value="NZ_CP010978.1"/>
</dbReference>
<dbReference type="KEGG" id="pft:JBW_00748"/>
<feature type="domain" description="Glycosyltransferase 2-like" evidence="1">
    <location>
        <begin position="7"/>
        <end position="174"/>
    </location>
</feature>
<dbReference type="SUPFAM" id="SSF53335">
    <property type="entry name" value="S-adenosyl-L-methionine-dependent methyltransferases"/>
    <property type="match status" value="1"/>
</dbReference>
<dbReference type="PANTHER" id="PTHR43179">
    <property type="entry name" value="RHAMNOSYLTRANSFERASE WBBL"/>
    <property type="match status" value="1"/>
</dbReference>
<gene>
    <name evidence="2" type="ORF">JBW_00748</name>
</gene>
<dbReference type="EMBL" id="CP010978">
    <property type="protein sequence ID" value="AJQ26100.1"/>
    <property type="molecule type" value="Genomic_DNA"/>
</dbReference>
<dbReference type="HOGENOM" id="CLU_023845_1_0_9"/>
<dbReference type="InterPro" id="IPR029063">
    <property type="entry name" value="SAM-dependent_MTases_sf"/>
</dbReference>
<proteinExistence type="predicted"/>
<dbReference type="Proteomes" id="UP000005361">
    <property type="component" value="Chromosome"/>
</dbReference>